<dbReference type="KEGG" id="dvn:HQ394_02300"/>
<name>A0A7H1MY69_9PROT</name>
<dbReference type="EMBL" id="CP053923">
    <property type="protein sequence ID" value="QNT68405.1"/>
    <property type="molecule type" value="Genomic_DNA"/>
</dbReference>
<dbReference type="Proteomes" id="UP000516369">
    <property type="component" value="Chromosome"/>
</dbReference>
<keyword evidence="2" id="KW-1185">Reference proteome</keyword>
<organism evidence="1 2">
    <name type="scientific">Defluviicoccus vanus</name>
    <dbReference type="NCBI Taxonomy" id="111831"/>
    <lineage>
        <taxon>Bacteria</taxon>
        <taxon>Pseudomonadati</taxon>
        <taxon>Pseudomonadota</taxon>
        <taxon>Alphaproteobacteria</taxon>
        <taxon>Rhodospirillales</taxon>
        <taxon>Rhodospirillaceae</taxon>
        <taxon>Defluviicoccus</taxon>
    </lineage>
</organism>
<accession>A0A7H1MY69</accession>
<gene>
    <name evidence="1" type="ORF">HQ394_02300</name>
</gene>
<evidence type="ECO:0000313" key="2">
    <source>
        <dbReference type="Proteomes" id="UP000516369"/>
    </source>
</evidence>
<protein>
    <submittedName>
        <fullName evidence="1">Uncharacterized protein</fullName>
    </submittedName>
</protein>
<reference evidence="1 2" key="1">
    <citation type="submission" date="2020-05" db="EMBL/GenBank/DDBJ databases">
        <title>Complete closed genome sequence of Defluviicoccus vanus.</title>
        <authorList>
            <person name="Bessarab I."/>
            <person name="Arumugam K."/>
            <person name="Maszenan A.M."/>
            <person name="Seviour R.J."/>
            <person name="Williams R.B."/>
        </authorList>
    </citation>
    <scope>NUCLEOTIDE SEQUENCE [LARGE SCALE GENOMIC DNA]</scope>
    <source>
        <strain evidence="1 2">Ben 114</strain>
    </source>
</reference>
<proteinExistence type="predicted"/>
<dbReference type="AlphaFoldDB" id="A0A7H1MY69"/>
<evidence type="ECO:0000313" key="1">
    <source>
        <dbReference type="EMBL" id="QNT68405.1"/>
    </source>
</evidence>
<sequence length="74" mass="7649">MLIGTAPANALFRVALLLSLAMLLGGRSPRVFGASTPSTVDAPAIQPVSPFAVSAIIHRVKIAKASSRTGRHDV</sequence>